<feature type="compositionally biased region" description="Polar residues" evidence="2">
    <location>
        <begin position="574"/>
        <end position="583"/>
    </location>
</feature>
<dbReference type="InterPro" id="IPR019155">
    <property type="entry name" value="CLEC16A/TT9_N"/>
</dbReference>
<feature type="region of interest" description="Disordered" evidence="2">
    <location>
        <begin position="497"/>
        <end position="588"/>
    </location>
</feature>
<dbReference type="GO" id="GO:1901096">
    <property type="term" value="P:regulation of autophagosome maturation"/>
    <property type="evidence" value="ECO:0007669"/>
    <property type="project" value="TreeGrafter"/>
</dbReference>
<feature type="compositionally biased region" description="Polar residues" evidence="2">
    <location>
        <begin position="752"/>
        <end position="765"/>
    </location>
</feature>
<dbReference type="PANTHER" id="PTHR21481:SF0">
    <property type="entry name" value="PROTEIN CLEC16A"/>
    <property type="match status" value="1"/>
</dbReference>
<evidence type="ECO:0000313" key="4">
    <source>
        <dbReference type="EMBL" id="KAK9859320.1"/>
    </source>
</evidence>
<feature type="region of interest" description="Disordered" evidence="2">
    <location>
        <begin position="638"/>
        <end position="712"/>
    </location>
</feature>
<dbReference type="AlphaFoldDB" id="A0AAW1SW06"/>
<keyword evidence="1" id="KW-0072">Autophagy</keyword>
<evidence type="ECO:0000256" key="1">
    <source>
        <dbReference type="ARBA" id="ARBA00023006"/>
    </source>
</evidence>
<feature type="compositionally biased region" description="Low complexity" evidence="2">
    <location>
        <begin position="655"/>
        <end position="665"/>
    </location>
</feature>
<comment type="caution">
    <text evidence="4">The sequence shown here is derived from an EMBL/GenBank/DDBJ whole genome shotgun (WGS) entry which is preliminary data.</text>
</comment>
<organism evidence="4 5">
    <name type="scientific">Apatococcus fuscideae</name>
    <dbReference type="NCBI Taxonomy" id="2026836"/>
    <lineage>
        <taxon>Eukaryota</taxon>
        <taxon>Viridiplantae</taxon>
        <taxon>Chlorophyta</taxon>
        <taxon>core chlorophytes</taxon>
        <taxon>Trebouxiophyceae</taxon>
        <taxon>Chlorellales</taxon>
        <taxon>Chlorellaceae</taxon>
        <taxon>Apatococcus</taxon>
    </lineage>
</organism>
<dbReference type="GO" id="GO:0005770">
    <property type="term" value="C:late endosome"/>
    <property type="evidence" value="ECO:0007669"/>
    <property type="project" value="TreeGrafter"/>
</dbReference>
<feature type="compositionally biased region" description="Polar residues" evidence="2">
    <location>
        <begin position="638"/>
        <end position="651"/>
    </location>
</feature>
<dbReference type="Pfam" id="PF09758">
    <property type="entry name" value="FPL"/>
    <property type="match status" value="1"/>
</dbReference>
<keyword evidence="5" id="KW-1185">Reference proteome</keyword>
<proteinExistence type="predicted"/>
<feature type="region of interest" description="Disordered" evidence="2">
    <location>
        <begin position="751"/>
        <end position="875"/>
    </location>
</feature>
<evidence type="ECO:0000256" key="2">
    <source>
        <dbReference type="SAM" id="MobiDB-lite"/>
    </source>
</evidence>
<dbReference type="GO" id="GO:0006914">
    <property type="term" value="P:autophagy"/>
    <property type="evidence" value="ECO:0007669"/>
    <property type="project" value="UniProtKB-KW"/>
</dbReference>
<evidence type="ECO:0000313" key="5">
    <source>
        <dbReference type="Proteomes" id="UP001485043"/>
    </source>
</evidence>
<feature type="domain" description="FPL" evidence="3">
    <location>
        <begin position="181"/>
        <end position="333"/>
    </location>
</feature>
<dbReference type="Proteomes" id="UP001485043">
    <property type="component" value="Unassembled WGS sequence"/>
</dbReference>
<reference evidence="4 5" key="1">
    <citation type="journal article" date="2024" name="Nat. Commun.">
        <title>Phylogenomics reveals the evolutionary origins of lichenization in chlorophyte algae.</title>
        <authorList>
            <person name="Puginier C."/>
            <person name="Libourel C."/>
            <person name="Otte J."/>
            <person name="Skaloud P."/>
            <person name="Haon M."/>
            <person name="Grisel S."/>
            <person name="Petersen M."/>
            <person name="Berrin J.G."/>
            <person name="Delaux P.M."/>
            <person name="Dal Grande F."/>
            <person name="Keller J."/>
        </authorList>
    </citation>
    <scope>NUCLEOTIDE SEQUENCE [LARGE SCALE GENOMIC DNA]</scope>
    <source>
        <strain evidence="4 5">SAG 2523</strain>
    </source>
</reference>
<dbReference type="InterPro" id="IPR039272">
    <property type="entry name" value="CLEC16A/TT9"/>
</dbReference>
<dbReference type="EMBL" id="JALJOV010000888">
    <property type="protein sequence ID" value="KAK9859320.1"/>
    <property type="molecule type" value="Genomic_DNA"/>
</dbReference>
<sequence length="1225" mass="131964">MQTKSCCAWQEEGSPALLADMLMSPDPPSAENDSKPLAKLNFRSASQPIASPEDGSELLVGKLKATSISPESRAKALAHGGQGQTLQLPVRVPVHVPTTAAASTPGPGPLASPGAVSEGARRLPLLRDTKCSEGALLDGNNIQGDQASGRSVLLWKSTTRDTLIKNSTVTEANKDLVVETLRLLAELLIWGDQHEPRFFEFFLENNLLAHFHAILEQRANRRGDIAKQVLQTLSILIQNMHGKEALFYMFSNNHINDIVRLRLDFDDEEVLGYYINMLKAISMKLNPGTVHFFFQVNETPEKAFPLYTEAIKLVHHKDAMVRAAARTLTLNVYGIKDPQIQTLVLSEPACKFLAELATHISKQCLELDQLLLELDITSATAAYGIDSCLAEIEDMLSYCNDILSSGEPRLCAALLKQLWTRFAVPFLLRPLHALRADVLPVPSHASSGGVGGMADTLRPICSLYICERLLHVMSYAELVNRLAAALLLTPTEPEPRIIHSSVSMPTPEGHPPPIWDTANPRDVRTSLDTPRATHNRSSHPHMGSQSEPGLMSHAQHPFEHGPWDPNPLFGSFHDTPQTVNEQSDWAEGGSNEVLDSQQRPFLLSGDFSQVQQQHSGSQLEAKPMDSFTEMLTSNEPLLMGSDNQRVSNHGLTPNPLASSPGSSPDSQPPWLPPYVDHNPLHASGPDIHPDRGDPHHRRVRSQPGDGHHMGMDPAGVRLLMATLQHQHLDSDLLAAAGLLPARKRKHMELLKQLTSPPSFRNTSPSAPLFPRASDSPFPVPLPSEGMMDTQRGYGAAADFGSPGRTLSSQDPLPAHSSRPDQAASDRPSNLERADDSAEELSESSAASSPTQSGQTGLGPFSRPRAFSRPGGVIRSGGQRRCQAWVDELCALLSLYLLPSSALAGVGWLLTQLAPASSKGSGLTRGQTECVERAVQEGRQMVGGECRGLWCDALPCFVQHEWAASRRAITSSPSSSTNAAVWCWLQARHIQALGTGGLSGKGSRAGAGSSPASVSAHAAQQAHHRVQRLVTLVQIHQTLLGGGEVAATAAVPSVTEAQLKAAEVREGNEVDVSSQLPCRVAFSRGRERSVAFALCGSPVVGDGSDGSTSPEAAVTSMPCIVLAEPSPMPGTGMVVAVAPLMGSAPHIDKAHGRWLHVHVRPPVRGLLKVVKASNPGNVVINIGRQLQDGHWVLSFQSSQAAQRAKQLIDESTEAMFGLYQQSLSLL</sequence>
<dbReference type="GO" id="GO:0005794">
    <property type="term" value="C:Golgi apparatus"/>
    <property type="evidence" value="ECO:0007669"/>
    <property type="project" value="TreeGrafter"/>
</dbReference>
<dbReference type="PANTHER" id="PTHR21481">
    <property type="entry name" value="PROTEIN CLEC16A"/>
    <property type="match status" value="1"/>
</dbReference>
<protein>
    <recommendedName>
        <fullName evidence="3">FPL domain-containing protein</fullName>
    </recommendedName>
</protein>
<evidence type="ECO:0000259" key="3">
    <source>
        <dbReference type="Pfam" id="PF09758"/>
    </source>
</evidence>
<dbReference type="GO" id="GO:0007034">
    <property type="term" value="P:vacuolar transport"/>
    <property type="evidence" value="ECO:0007669"/>
    <property type="project" value="TreeGrafter"/>
</dbReference>
<accession>A0AAW1SW06</accession>
<gene>
    <name evidence="4" type="ORF">WJX84_002422</name>
</gene>
<name>A0AAW1SW06_9CHLO</name>
<dbReference type="GO" id="GO:0016197">
    <property type="term" value="P:endosomal transport"/>
    <property type="evidence" value="ECO:0007669"/>
    <property type="project" value="TreeGrafter"/>
</dbReference>